<dbReference type="OrthoDB" id="3034003at2759"/>
<comment type="caution">
    <text evidence="1">The sequence shown here is derived from an EMBL/GenBank/DDBJ whole genome shotgun (WGS) entry which is preliminary data.</text>
</comment>
<reference evidence="1 2" key="1">
    <citation type="submission" date="2020-01" db="EMBL/GenBank/DDBJ databases">
        <title>Aspergillus terreus IFO 6365 whole genome shotgun sequence.</title>
        <authorList>
            <person name="Kanamasa S."/>
            <person name="Takahashi H."/>
        </authorList>
    </citation>
    <scope>NUCLEOTIDE SEQUENCE [LARGE SCALE GENOMIC DNA]</scope>
    <source>
        <strain evidence="1 2">IFO 6365</strain>
    </source>
</reference>
<protein>
    <submittedName>
        <fullName evidence="1">Uncharacterized protein</fullName>
    </submittedName>
</protein>
<proteinExistence type="predicted"/>
<name>A0A5M3YXZ8_ASPTE</name>
<evidence type="ECO:0000313" key="1">
    <source>
        <dbReference type="EMBL" id="GFF19767.1"/>
    </source>
</evidence>
<gene>
    <name evidence="1" type="ORF">ATEIFO6365_0011002600</name>
</gene>
<dbReference type="AlphaFoldDB" id="A0A5M3YXZ8"/>
<accession>A0A5M3YXZ8</accession>
<organism evidence="1 2">
    <name type="scientific">Aspergillus terreus</name>
    <dbReference type="NCBI Taxonomy" id="33178"/>
    <lineage>
        <taxon>Eukaryota</taxon>
        <taxon>Fungi</taxon>
        <taxon>Dikarya</taxon>
        <taxon>Ascomycota</taxon>
        <taxon>Pezizomycotina</taxon>
        <taxon>Eurotiomycetes</taxon>
        <taxon>Eurotiomycetidae</taxon>
        <taxon>Eurotiales</taxon>
        <taxon>Aspergillaceae</taxon>
        <taxon>Aspergillus</taxon>
        <taxon>Aspergillus subgen. Circumdati</taxon>
    </lineage>
</organism>
<dbReference type="Proteomes" id="UP000452235">
    <property type="component" value="Unassembled WGS sequence"/>
</dbReference>
<keyword evidence="2" id="KW-1185">Reference proteome</keyword>
<dbReference type="VEuPathDB" id="FungiDB:ATEG_03643"/>
<evidence type="ECO:0000313" key="2">
    <source>
        <dbReference type="Proteomes" id="UP000452235"/>
    </source>
</evidence>
<dbReference type="EMBL" id="BLJY01000011">
    <property type="protein sequence ID" value="GFF19767.1"/>
    <property type="molecule type" value="Genomic_DNA"/>
</dbReference>
<sequence length="806" mass="88469">MVEISVADASGIIAAAVFIVQLFIPLAVALALVGLVREQEAAVTWSVLGRTLQSTYWPMILRTDTAVGTGVRRTVRAGVFLLPGALGVLAVASIVTPLGLYDRFAPAPNKALYDFQYVKDPTVMGSATPPRSPLPFNRQCGSFYDSACPGSNTIVLDRTNDTRRSSATPFGYNVTIPQNVTDVFDSGRAGLDSSVSSIWDIQWRSYIHRSEEVYNNGSRRVQGSYRPIQQVFLEEDYVVVEGLVVDGKRGGIGFRNHTVPTSPGHGVTWEEDLLWVQPESSCVNTNLTLDLTLGDVGSIEHLALTDHGGFINVPRRLPNRTYVSVQEELDLAYHAFRGAYINNMWTMFYMNITNPANKTTHTDLFQYLNSHIGKNFTIPSESVSARAIRTGGLAMFIKSLSLSESNTTNATAGTYSNPFNLSYSDFDDIDALCQQTTKVSPVNIDSVAVNCGVIYGAATPSDGSNAFTWDPTTTWSIPLYTCASATKAMIKTVHFSYNGTGGLKDLHVLDVRDKQYDRTEDLPYWGVEHREDMIIGDVNPLWGIVSPEYKDHPGLTVVQKEHLWLPDGQSMLSIGYSSDNLPAAQFSHKALRAAYEIGSSSSDFSTSASESIADYSGQTNAGMFTMWQNMTQTPDGSANVFNLIWTDIAANAVVGTRAYNWSVRPESFARADDQEIGSPIRVAVVPYERRLGYQLPYAIPAVFVVVIVCLVVLALLVVVCMGRTGFGKMRRFLHHTSVGRTLTTFVYPNDSYRQATTETWIRNVGVKPVDLSAAVPMGQTDGRGSSDHEPLIDQKGATHRMDIVHR</sequence>